<evidence type="ECO:0000256" key="1">
    <source>
        <dbReference type="SAM" id="MobiDB-lite"/>
    </source>
</evidence>
<protein>
    <submittedName>
        <fullName evidence="2">Uncharacterized protein</fullName>
    </submittedName>
</protein>
<dbReference type="InParanoid" id="A0A4S2N033"/>
<dbReference type="Proteomes" id="UP000298138">
    <property type="component" value="Unassembled WGS sequence"/>
</dbReference>
<reference evidence="2 3" key="1">
    <citation type="submission" date="2019-04" db="EMBL/GenBank/DDBJ databases">
        <title>Comparative genomics and transcriptomics to analyze fruiting body development in filamentous ascomycetes.</title>
        <authorList>
            <consortium name="DOE Joint Genome Institute"/>
            <person name="Lutkenhaus R."/>
            <person name="Traeger S."/>
            <person name="Breuer J."/>
            <person name="Kuo A."/>
            <person name="Lipzen A."/>
            <person name="Pangilinan J."/>
            <person name="Dilworth D."/>
            <person name="Sandor L."/>
            <person name="Poggeler S."/>
            <person name="Barry K."/>
            <person name="Grigoriev I.V."/>
            <person name="Nowrousian M."/>
        </authorList>
    </citation>
    <scope>NUCLEOTIDE SEQUENCE [LARGE SCALE GENOMIC DNA]</scope>
    <source>
        <strain evidence="2 3">CBS 389.68</strain>
    </source>
</reference>
<organism evidence="2 3">
    <name type="scientific">Ascodesmis nigricans</name>
    <dbReference type="NCBI Taxonomy" id="341454"/>
    <lineage>
        <taxon>Eukaryota</taxon>
        <taxon>Fungi</taxon>
        <taxon>Dikarya</taxon>
        <taxon>Ascomycota</taxon>
        <taxon>Pezizomycotina</taxon>
        <taxon>Pezizomycetes</taxon>
        <taxon>Pezizales</taxon>
        <taxon>Ascodesmidaceae</taxon>
        <taxon>Ascodesmis</taxon>
    </lineage>
</organism>
<accession>A0A4S2N033</accession>
<feature type="region of interest" description="Disordered" evidence="1">
    <location>
        <begin position="1"/>
        <end position="53"/>
    </location>
</feature>
<evidence type="ECO:0000313" key="2">
    <source>
        <dbReference type="EMBL" id="TGZ82442.1"/>
    </source>
</evidence>
<sequence length="162" mass="18219">MERESRFPDSSITKLNPSPRPSDHLTNLSRIPPQMDTDCPKRPMGPVDQQPHYPGVPVVLEDDFRSGNFCTPVVGATRVWKHNPNVCHLQLSITSHRAYQNVEAGCIQRLHLVPRTFPPHTGRWTRSTSATVKASACTRRKEHVLEDTSFAHLSFKSDGITV</sequence>
<proteinExistence type="predicted"/>
<dbReference type="EMBL" id="ML220115">
    <property type="protein sequence ID" value="TGZ82442.1"/>
    <property type="molecule type" value="Genomic_DNA"/>
</dbReference>
<name>A0A4S2N033_9PEZI</name>
<dbReference type="AlphaFoldDB" id="A0A4S2N033"/>
<keyword evidence="3" id="KW-1185">Reference proteome</keyword>
<evidence type="ECO:0000313" key="3">
    <source>
        <dbReference type="Proteomes" id="UP000298138"/>
    </source>
</evidence>
<gene>
    <name evidence="2" type="ORF">EX30DRAFT_185547</name>
</gene>